<dbReference type="Proteomes" id="UP000606974">
    <property type="component" value="Unassembled WGS sequence"/>
</dbReference>
<proteinExistence type="predicted"/>
<dbReference type="AlphaFoldDB" id="A0A8H7E9M2"/>
<gene>
    <name evidence="2" type="ORF">GJ744_003089</name>
</gene>
<name>A0A8H7E9M2_9EURO</name>
<feature type="region of interest" description="Disordered" evidence="1">
    <location>
        <begin position="52"/>
        <end position="80"/>
    </location>
</feature>
<protein>
    <submittedName>
        <fullName evidence="2">Uncharacterized protein</fullName>
    </submittedName>
</protein>
<reference evidence="2" key="1">
    <citation type="submission" date="2020-02" db="EMBL/GenBank/DDBJ databases">
        <authorList>
            <person name="Palmer J.M."/>
        </authorList>
    </citation>
    <scope>NUCLEOTIDE SEQUENCE</scope>
    <source>
        <strain evidence="2">EPUS1.4</strain>
        <tissue evidence="2">Thallus</tissue>
    </source>
</reference>
<sequence>MATNGLPSSMVSSQSPPNRSQGRTALLTRRILWSRPSHRPRFTPNKLAKMVCADINPSPPQNTPHPVQKPSQQPTCKPGP</sequence>
<feature type="compositionally biased region" description="Polar residues" evidence="1">
    <location>
        <begin position="1"/>
        <end position="23"/>
    </location>
</feature>
<comment type="caution">
    <text evidence="2">The sequence shown here is derived from an EMBL/GenBank/DDBJ whole genome shotgun (WGS) entry which is preliminary data.</text>
</comment>
<evidence type="ECO:0000313" key="3">
    <source>
        <dbReference type="Proteomes" id="UP000606974"/>
    </source>
</evidence>
<organism evidence="2 3">
    <name type="scientific">Endocarpon pusillum</name>
    <dbReference type="NCBI Taxonomy" id="364733"/>
    <lineage>
        <taxon>Eukaryota</taxon>
        <taxon>Fungi</taxon>
        <taxon>Dikarya</taxon>
        <taxon>Ascomycota</taxon>
        <taxon>Pezizomycotina</taxon>
        <taxon>Eurotiomycetes</taxon>
        <taxon>Chaetothyriomycetidae</taxon>
        <taxon>Verrucariales</taxon>
        <taxon>Verrucariaceae</taxon>
        <taxon>Endocarpon</taxon>
    </lineage>
</organism>
<feature type="compositionally biased region" description="Polar residues" evidence="1">
    <location>
        <begin position="69"/>
        <end position="80"/>
    </location>
</feature>
<dbReference type="EMBL" id="JAACFV010000016">
    <property type="protein sequence ID" value="KAF7511856.1"/>
    <property type="molecule type" value="Genomic_DNA"/>
</dbReference>
<feature type="region of interest" description="Disordered" evidence="1">
    <location>
        <begin position="1"/>
        <end position="24"/>
    </location>
</feature>
<accession>A0A8H7E9M2</accession>
<keyword evidence="3" id="KW-1185">Reference proteome</keyword>
<evidence type="ECO:0000256" key="1">
    <source>
        <dbReference type="SAM" id="MobiDB-lite"/>
    </source>
</evidence>
<evidence type="ECO:0000313" key="2">
    <source>
        <dbReference type="EMBL" id="KAF7511856.1"/>
    </source>
</evidence>